<comment type="caution">
    <text evidence="1">The sequence shown here is derived from an EMBL/GenBank/DDBJ whole genome shotgun (WGS) entry which is preliminary data.</text>
</comment>
<sequence>MKTIFEKQPLGYLLILFLAVISCNKNNKETPPDYTKSKIETTKGNFHIEFLNRITDEEVENGQNGFKELELNAEPGITLDYYDFEKIVNIDKKKYAKFFFLLDNNKFLNLGLAMSDNENLDYENDILYVQSGGRFVLKSGEFENQKKEFDAFKSVLVDTVSKNDPCDMILYKVDDINNYLKVTKAIEGFTGYKILSLQFDYIRFKDFTRKDGTKIDYLRNRESRVSFAVKTNFDKGTTRASLPNDIVDFYYDAGDLKP</sequence>
<dbReference type="EMBL" id="JAPDHV010000005">
    <property type="protein sequence ID" value="MCW3162058.1"/>
    <property type="molecule type" value="Genomic_DNA"/>
</dbReference>
<protein>
    <recommendedName>
        <fullName evidence="3">Lipoprotein</fullName>
    </recommendedName>
</protein>
<dbReference type="Proteomes" id="UP001163719">
    <property type="component" value="Unassembled WGS sequence"/>
</dbReference>
<evidence type="ECO:0008006" key="3">
    <source>
        <dbReference type="Google" id="ProtNLM"/>
    </source>
</evidence>
<reference evidence="1" key="1">
    <citation type="submission" date="2022-10" db="EMBL/GenBank/DDBJ databases">
        <title>Chryseobacterium babae sp. nov. isolated from the gut of the beetle Oryctes rhinoceros, and Chryseobacterium kimseyorum sp. nov., isolated from a stick insect rearing cage.</title>
        <authorList>
            <person name="Shelomi M."/>
            <person name="Han C.-J."/>
            <person name="Chen W.-M."/>
            <person name="Chen H.-K."/>
            <person name="Liaw S.-J."/>
            <person name="Muhle E."/>
            <person name="Clermont D."/>
        </authorList>
    </citation>
    <scope>NUCLEOTIDE SEQUENCE</scope>
    <source>
        <strain evidence="1">WLa1L2M3</strain>
    </source>
</reference>
<dbReference type="RefSeq" id="WP_264743998.1">
    <property type="nucleotide sequence ID" value="NZ_JAPDHV010000005.1"/>
</dbReference>
<keyword evidence="2" id="KW-1185">Reference proteome</keyword>
<dbReference type="PROSITE" id="PS51257">
    <property type="entry name" value="PROKAR_LIPOPROTEIN"/>
    <property type="match status" value="1"/>
</dbReference>
<accession>A0ABT3HR10</accession>
<proteinExistence type="predicted"/>
<gene>
    <name evidence="1" type="ORF">OH806_12350</name>
</gene>
<evidence type="ECO:0000313" key="2">
    <source>
        <dbReference type="Proteomes" id="UP001163719"/>
    </source>
</evidence>
<name>A0ABT3HR10_9FLAO</name>
<evidence type="ECO:0000313" key="1">
    <source>
        <dbReference type="EMBL" id="MCW3162058.1"/>
    </source>
</evidence>
<organism evidence="1 2">
    <name type="scientific">Chryseobacterium oryctis</name>
    <dbReference type="NCBI Taxonomy" id="2952618"/>
    <lineage>
        <taxon>Bacteria</taxon>
        <taxon>Pseudomonadati</taxon>
        <taxon>Bacteroidota</taxon>
        <taxon>Flavobacteriia</taxon>
        <taxon>Flavobacteriales</taxon>
        <taxon>Weeksellaceae</taxon>
        <taxon>Chryseobacterium group</taxon>
        <taxon>Chryseobacterium</taxon>
    </lineage>
</organism>